<dbReference type="Proteomes" id="UP001465668">
    <property type="component" value="Unassembled WGS sequence"/>
</dbReference>
<reference evidence="1 2" key="1">
    <citation type="submission" date="2024-02" db="EMBL/GenBank/DDBJ databases">
        <title>First draft genome assembly of two strains of Seiridium cardinale.</title>
        <authorList>
            <person name="Emiliani G."/>
            <person name="Scali E."/>
        </authorList>
    </citation>
    <scope>NUCLEOTIDE SEQUENCE [LARGE SCALE GENOMIC DNA]</scope>
    <source>
        <strain evidence="1 2">BM-138-000479</strain>
    </source>
</reference>
<proteinExistence type="predicted"/>
<keyword evidence="2" id="KW-1185">Reference proteome</keyword>
<protein>
    <submittedName>
        <fullName evidence="1">Uncharacterized protein</fullName>
    </submittedName>
</protein>
<evidence type="ECO:0000313" key="1">
    <source>
        <dbReference type="EMBL" id="KAK9774197.1"/>
    </source>
</evidence>
<organism evidence="1 2">
    <name type="scientific">Seiridium cardinale</name>
    <dbReference type="NCBI Taxonomy" id="138064"/>
    <lineage>
        <taxon>Eukaryota</taxon>
        <taxon>Fungi</taxon>
        <taxon>Dikarya</taxon>
        <taxon>Ascomycota</taxon>
        <taxon>Pezizomycotina</taxon>
        <taxon>Sordariomycetes</taxon>
        <taxon>Xylariomycetidae</taxon>
        <taxon>Amphisphaeriales</taxon>
        <taxon>Sporocadaceae</taxon>
        <taxon>Seiridium</taxon>
    </lineage>
</organism>
<evidence type="ECO:0000313" key="2">
    <source>
        <dbReference type="Proteomes" id="UP001465668"/>
    </source>
</evidence>
<dbReference type="EMBL" id="JARVKM010000043">
    <property type="protein sequence ID" value="KAK9774197.1"/>
    <property type="molecule type" value="Genomic_DNA"/>
</dbReference>
<gene>
    <name evidence="1" type="ORF">SCAR479_09061</name>
</gene>
<name>A0ABR2XKD9_9PEZI</name>
<comment type="caution">
    <text evidence="1">The sequence shown here is derived from an EMBL/GenBank/DDBJ whole genome shotgun (WGS) entry which is preliminary data.</text>
</comment>
<sequence>MQPAAPDWPIRRVAEIRRLRVYLDSATERRDDGQRFEVQSLEQPDALTPDAYNLRLGRTRYARFPKRRRNASHSAEKECFVLSWRSHQTHVPIGLLHSANLVPTAALHLTGGTKWIHTFMTNSRQGDRNFGAQTAPEGPRVYCWLCLVIMSIARGGRQRKRHDAMMP</sequence>
<accession>A0ABR2XKD9</accession>